<name>A0A2Z5TMK0_9STRE</name>
<dbReference type="RefSeq" id="WP_120171177.1">
    <property type="nucleotide sequence ID" value="NZ_AP018400.1"/>
</dbReference>
<protein>
    <submittedName>
        <fullName evidence="2">Transcriptional regulator</fullName>
    </submittedName>
</protein>
<proteinExistence type="predicted"/>
<dbReference type="InterPro" id="IPR001387">
    <property type="entry name" value="Cro/C1-type_HTH"/>
</dbReference>
<dbReference type="EMBL" id="AP018400">
    <property type="protein sequence ID" value="BBA91725.1"/>
    <property type="molecule type" value="Genomic_DNA"/>
</dbReference>
<accession>A0A2Z5TMK0</accession>
<reference evidence="2 3" key="1">
    <citation type="journal article" date="2018" name="Genome Biol. Evol.">
        <title>Complete Genome Sequence of Streptococcus ruminantium sp. nov. GUT-187T (=DSM 104980T =JCM 31869T), the Type Strain of S. ruminantium, and Comparison with Genome Sequences of Streptococcus suis Strains.</title>
        <authorList>
            <person name="Tohya M."/>
            <person name="Sekizaki T."/>
            <person name="Miyoshi-Akiyama T."/>
        </authorList>
    </citation>
    <scope>NUCLEOTIDE SEQUENCE [LARGE SCALE GENOMIC DNA]</scope>
    <source>
        <strain evidence="2 3">GUT187T</strain>
    </source>
</reference>
<dbReference type="AlphaFoldDB" id="A0A2Z5TMK0"/>
<gene>
    <name evidence="2" type="ORF">SR187_0390</name>
</gene>
<dbReference type="Pfam" id="PF18710">
    <property type="entry name" value="ComR_TPR"/>
    <property type="match status" value="1"/>
</dbReference>
<dbReference type="InterPro" id="IPR010982">
    <property type="entry name" value="Lambda_DNA-bd_dom_sf"/>
</dbReference>
<dbReference type="Gene3D" id="1.10.260.40">
    <property type="entry name" value="lambda repressor-like DNA-binding domains"/>
    <property type="match status" value="1"/>
</dbReference>
<dbReference type="KEGG" id="srq:SR187_0390"/>
<evidence type="ECO:0000313" key="3">
    <source>
        <dbReference type="Proteomes" id="UP000269331"/>
    </source>
</evidence>
<dbReference type="GO" id="GO:0003677">
    <property type="term" value="F:DNA binding"/>
    <property type="evidence" value="ECO:0007669"/>
    <property type="project" value="InterPro"/>
</dbReference>
<feature type="domain" description="ComR tetratricopeptide" evidence="1">
    <location>
        <begin position="73"/>
        <end position="294"/>
    </location>
</feature>
<sequence>MDNKEFGQRVRQLREQAMITREQFCDDEIELSVRQLTRIEAGTCKPTFSKINFIADRLGMGLYELMPDYIKLPERYSKLKFDVLRTPTYGNEGLVETRNEMITEIYEEYYDDLPEEEQIAMDAFQSRLDTLESGVEGFGKEILEDYFEQVFRKPKYEVNDLLIIRLHLEYVRLADRNSEIFLHFLGLIEELHKQIDVVSAGDLFVLRDTLLSCVNILGSKKYYEPILKIFDSVDKITQLTQDFQKKPIISLMKWKYALFVTKDRKEAERHYQEAKLFSQLIENEILKQKIDEEWKTDTQQ</sequence>
<evidence type="ECO:0000259" key="1">
    <source>
        <dbReference type="Pfam" id="PF18710"/>
    </source>
</evidence>
<dbReference type="InterPro" id="IPR040799">
    <property type="entry name" value="ComR_TPR"/>
</dbReference>
<dbReference type="Proteomes" id="UP000269331">
    <property type="component" value="Chromosome"/>
</dbReference>
<dbReference type="CDD" id="cd00093">
    <property type="entry name" value="HTH_XRE"/>
    <property type="match status" value="1"/>
</dbReference>
<dbReference type="OrthoDB" id="2233180at2"/>
<evidence type="ECO:0000313" key="2">
    <source>
        <dbReference type="EMBL" id="BBA91725.1"/>
    </source>
</evidence>
<dbReference type="SUPFAM" id="SSF47413">
    <property type="entry name" value="lambda repressor-like DNA-binding domains"/>
    <property type="match status" value="1"/>
</dbReference>
<dbReference type="GeneID" id="52228664"/>
<organism evidence="2 3">
    <name type="scientific">Streptococcus ruminantium</name>
    <dbReference type="NCBI Taxonomy" id="1917441"/>
    <lineage>
        <taxon>Bacteria</taxon>
        <taxon>Bacillati</taxon>
        <taxon>Bacillota</taxon>
        <taxon>Bacilli</taxon>
        <taxon>Lactobacillales</taxon>
        <taxon>Streptococcaceae</taxon>
        <taxon>Streptococcus</taxon>
    </lineage>
</organism>